<dbReference type="EMBL" id="CAJPIZ010008589">
    <property type="protein sequence ID" value="CAG2111254.1"/>
    <property type="molecule type" value="Genomic_DNA"/>
</dbReference>
<evidence type="ECO:0000256" key="11">
    <source>
        <dbReference type="ARBA" id="ARBA00032607"/>
    </source>
</evidence>
<dbReference type="EMBL" id="OC863164">
    <property type="protein sequence ID" value="CAD7630824.1"/>
    <property type="molecule type" value="Genomic_DNA"/>
</dbReference>
<evidence type="ECO:0000256" key="10">
    <source>
        <dbReference type="ARBA" id="ARBA00023136"/>
    </source>
</evidence>
<evidence type="ECO:0000256" key="14">
    <source>
        <dbReference type="ARBA" id="ARBA00049763"/>
    </source>
</evidence>
<comment type="similarity">
    <text evidence="3">Belongs to the peptidase U48 family.</text>
</comment>
<evidence type="ECO:0000256" key="4">
    <source>
        <dbReference type="ARBA" id="ARBA00009063"/>
    </source>
</evidence>
<sequence length="575" mass="65876">MARERTHEFFSTVKSIEGKPQYMNNELRSRRTANKWSNGSVNHSLQSSTHYKTYVQFMRGSRSVARDLFSTYQKLEKINVLAQKKTIFDGEEASKELNELVYIVKQDITSLNQQIESLRQQQLQQLHQQNGQNIDNHSKNVVLTLQHQLANISSNFKNTLQLRTQNMAQQKLRREQFTTSAAMPSHVNSTVIDLSDDLVDTSGGREAERREQKQLLIYEDQSNDYLEERASTMHSIESTIVELGTIFTQLASMVQQQEEMITRIDANVTDTALNVEAAHQSLLQYFSSVTNNRWLIIKRSVDAMDTCLITSTILSFLVSFIYVGSLYCWPKQTHRDNPETIKRRFVSVFGAILLSIIVLIVFNGDRNVSSLAMSLGVHWPQHLSTTQLILNCILLPLMQTSVLFMGPIVINLIQAKDSHMNRKNIYTIDLIVIRNYMIAPITEELIFRGVLSTLLDKCWSLNGTLIISSLLFGFSHSHHYLFEVNDMTLRRRGGRRSWWPAIEQMTYTSLFAMYACLLYLRSHRFIITPILVHSFCNLMGFPDLEAIASSKPAITLTATGFVLWLLSVSYVYSSL</sequence>
<keyword evidence="10 15" id="KW-0472">Membrane</keyword>
<evidence type="ECO:0000256" key="2">
    <source>
        <dbReference type="ARBA" id="ARBA00004477"/>
    </source>
</evidence>
<keyword evidence="8" id="KW-0256">Endoplasmic reticulum</keyword>
<feature type="transmembrane region" description="Helical" evidence="15">
    <location>
        <begin position="345"/>
        <end position="364"/>
    </location>
</feature>
<keyword evidence="5" id="KW-0645">Protease</keyword>
<protein>
    <recommendedName>
        <fullName evidence="14">CAAX prenyl protease 2</fullName>
        <ecNumber evidence="13">3.4.26.1</ecNumber>
    </recommendedName>
    <alternativeName>
        <fullName evidence="11">Farnesylated proteins-converting enzyme 2</fullName>
    </alternativeName>
</protein>
<dbReference type="GO" id="GO:0071586">
    <property type="term" value="P:CAAX-box protein processing"/>
    <property type="evidence" value="ECO:0007669"/>
    <property type="project" value="InterPro"/>
</dbReference>
<comment type="similarity">
    <text evidence="4">Belongs to the syntaxin family.</text>
</comment>
<dbReference type="EC" id="3.4.26.1" evidence="13"/>
<feature type="transmembrane region" description="Helical" evidence="15">
    <location>
        <begin position="553"/>
        <end position="572"/>
    </location>
</feature>
<evidence type="ECO:0000256" key="1">
    <source>
        <dbReference type="ARBA" id="ARBA00004211"/>
    </source>
</evidence>
<feature type="domain" description="T-SNARE coiled-coil homology" evidence="16">
    <location>
        <begin position="223"/>
        <end position="285"/>
    </location>
</feature>
<evidence type="ECO:0000256" key="6">
    <source>
        <dbReference type="ARBA" id="ARBA00022692"/>
    </source>
</evidence>
<reference evidence="17" key="1">
    <citation type="submission" date="2020-11" db="EMBL/GenBank/DDBJ databases">
        <authorList>
            <person name="Tran Van P."/>
        </authorList>
    </citation>
    <scope>NUCLEOTIDE SEQUENCE</scope>
</reference>
<evidence type="ECO:0000256" key="12">
    <source>
        <dbReference type="ARBA" id="ARBA00047280"/>
    </source>
</evidence>
<keyword evidence="7" id="KW-0378">Hydrolase</keyword>
<dbReference type="AlphaFoldDB" id="A0A7R9KYY3"/>
<proteinExistence type="inferred from homology"/>
<organism evidence="17">
    <name type="scientific">Medioppia subpectinata</name>
    <dbReference type="NCBI Taxonomy" id="1979941"/>
    <lineage>
        <taxon>Eukaryota</taxon>
        <taxon>Metazoa</taxon>
        <taxon>Ecdysozoa</taxon>
        <taxon>Arthropoda</taxon>
        <taxon>Chelicerata</taxon>
        <taxon>Arachnida</taxon>
        <taxon>Acari</taxon>
        <taxon>Acariformes</taxon>
        <taxon>Sarcoptiformes</taxon>
        <taxon>Oribatida</taxon>
        <taxon>Brachypylina</taxon>
        <taxon>Oppioidea</taxon>
        <taxon>Oppiidae</taxon>
        <taxon>Medioppia</taxon>
    </lineage>
</organism>
<dbReference type="GO" id="GO:0006886">
    <property type="term" value="P:intracellular protein transport"/>
    <property type="evidence" value="ECO:0007669"/>
    <property type="project" value="InterPro"/>
</dbReference>
<evidence type="ECO:0000259" key="16">
    <source>
        <dbReference type="PROSITE" id="PS50192"/>
    </source>
</evidence>
<dbReference type="GO" id="GO:0004222">
    <property type="term" value="F:metalloendopeptidase activity"/>
    <property type="evidence" value="ECO:0007669"/>
    <property type="project" value="InterPro"/>
</dbReference>
<dbReference type="PANTHER" id="PTHR13046">
    <property type="entry name" value="PROTEASE U48 CAAX PRENYL PROTEASE RCE1"/>
    <property type="match status" value="1"/>
</dbReference>
<dbReference type="InterPro" id="IPR039731">
    <property type="entry name" value="Rce1"/>
</dbReference>
<dbReference type="SUPFAM" id="SSF47661">
    <property type="entry name" value="t-snare proteins"/>
    <property type="match status" value="1"/>
</dbReference>
<evidence type="ECO:0000256" key="15">
    <source>
        <dbReference type="SAM" id="Phobius"/>
    </source>
</evidence>
<comment type="catalytic activity">
    <reaction evidence="12">
        <text>Hydrolyzes the peptide bond -P2-(S-farnesyl or geranylgeranyl)C-P1'-P2'-P3'-COOH where P1' and P2' are amino acids with aliphatic sidechains and P3' is any C-terminal residue.</text>
        <dbReference type="EC" id="3.4.26.1"/>
    </reaction>
</comment>
<comment type="subcellular location">
    <subcellularLocation>
        <location evidence="2">Endoplasmic reticulum membrane</location>
        <topology evidence="2">Multi-pass membrane protein</topology>
    </subcellularLocation>
    <subcellularLocation>
        <location evidence="1">Membrane</location>
        <topology evidence="1">Single-pass type IV membrane protein</topology>
    </subcellularLocation>
</comment>
<dbReference type="PROSITE" id="PS00914">
    <property type="entry name" value="SYNTAXIN"/>
    <property type="match status" value="1"/>
</dbReference>
<dbReference type="GO" id="GO:0005484">
    <property type="term" value="F:SNAP receptor activity"/>
    <property type="evidence" value="ECO:0007669"/>
    <property type="project" value="InterPro"/>
</dbReference>
<keyword evidence="9 15" id="KW-1133">Transmembrane helix</keyword>
<accession>A0A7R9KYY3</accession>
<feature type="transmembrane region" description="Helical" evidence="15">
    <location>
        <begin position="308"/>
        <end position="329"/>
    </location>
</feature>
<dbReference type="GO" id="GO:0005789">
    <property type="term" value="C:endoplasmic reticulum membrane"/>
    <property type="evidence" value="ECO:0007669"/>
    <property type="project" value="UniProtKB-SubCell"/>
</dbReference>
<evidence type="ECO:0000256" key="9">
    <source>
        <dbReference type="ARBA" id="ARBA00022989"/>
    </source>
</evidence>
<evidence type="ECO:0000313" key="18">
    <source>
        <dbReference type="Proteomes" id="UP000759131"/>
    </source>
</evidence>
<dbReference type="InterPro" id="IPR000727">
    <property type="entry name" value="T_SNARE_dom"/>
</dbReference>
<dbReference type="OrthoDB" id="421009at2759"/>
<evidence type="ECO:0000256" key="13">
    <source>
        <dbReference type="ARBA" id="ARBA00049729"/>
    </source>
</evidence>
<dbReference type="InterPro" id="IPR003675">
    <property type="entry name" value="Rce1/LyrA-like_dom"/>
</dbReference>
<dbReference type="PANTHER" id="PTHR13046:SF0">
    <property type="entry name" value="CAAX PRENYL PROTEASE 2"/>
    <property type="match status" value="1"/>
</dbReference>
<feature type="transmembrane region" description="Helical" evidence="15">
    <location>
        <begin position="388"/>
        <end position="413"/>
    </location>
</feature>
<dbReference type="Pfam" id="PF05739">
    <property type="entry name" value="SNARE"/>
    <property type="match status" value="1"/>
</dbReference>
<evidence type="ECO:0000313" key="17">
    <source>
        <dbReference type="EMBL" id="CAD7630824.1"/>
    </source>
</evidence>
<dbReference type="InterPro" id="IPR006012">
    <property type="entry name" value="Syntaxin/epimorphin_CS"/>
</dbReference>
<dbReference type="Pfam" id="PF02517">
    <property type="entry name" value="Rce1-like"/>
    <property type="match status" value="1"/>
</dbReference>
<keyword evidence="18" id="KW-1185">Reference proteome</keyword>
<name>A0A7R9KYY3_9ACAR</name>
<dbReference type="SMART" id="SM00397">
    <property type="entry name" value="t_SNARE"/>
    <property type="match status" value="1"/>
</dbReference>
<dbReference type="InterPro" id="IPR010989">
    <property type="entry name" value="SNARE"/>
</dbReference>
<dbReference type="Proteomes" id="UP000759131">
    <property type="component" value="Unassembled WGS sequence"/>
</dbReference>
<dbReference type="Gene3D" id="1.20.58.70">
    <property type="match status" value="1"/>
</dbReference>
<dbReference type="CDD" id="cd15844">
    <property type="entry name" value="SNARE_syntaxin5"/>
    <property type="match status" value="1"/>
</dbReference>
<dbReference type="GO" id="GO:0016192">
    <property type="term" value="P:vesicle-mediated transport"/>
    <property type="evidence" value="ECO:0007669"/>
    <property type="project" value="InterPro"/>
</dbReference>
<evidence type="ECO:0000256" key="8">
    <source>
        <dbReference type="ARBA" id="ARBA00022824"/>
    </source>
</evidence>
<keyword evidence="6 15" id="KW-0812">Transmembrane</keyword>
<evidence type="ECO:0000256" key="3">
    <source>
        <dbReference type="ARBA" id="ARBA00006897"/>
    </source>
</evidence>
<evidence type="ECO:0000256" key="5">
    <source>
        <dbReference type="ARBA" id="ARBA00022670"/>
    </source>
</evidence>
<gene>
    <name evidence="17" type="ORF">OSB1V03_LOCUS11235</name>
</gene>
<evidence type="ECO:0000256" key="7">
    <source>
        <dbReference type="ARBA" id="ARBA00022801"/>
    </source>
</evidence>
<dbReference type="PROSITE" id="PS50192">
    <property type="entry name" value="T_SNARE"/>
    <property type="match status" value="1"/>
</dbReference>